<proteinExistence type="predicted"/>
<dbReference type="EMBL" id="JAIXNE010000001">
    <property type="protein sequence ID" value="MCA6073285.1"/>
    <property type="molecule type" value="Genomic_DNA"/>
</dbReference>
<evidence type="ECO:0000313" key="4">
    <source>
        <dbReference type="Proteomes" id="UP001139409"/>
    </source>
</evidence>
<dbReference type="Proteomes" id="UP001139409">
    <property type="component" value="Unassembled WGS sequence"/>
</dbReference>
<sequence length="166" mass="18719">MSKSLFLLRHGRAMEKLSGQKDIERELDSIGLQNASRMGMKLQNDKTRFDIIISSPASRALNTASLIAEQLGYDPGRIHINDELYEASVRTLLQVVNNLKDEWESVLLVAHNPAISYLAEYISDAETGTMETCGLVNIDFETAHWEEISQGHGKFISYIYPDLLNF</sequence>
<evidence type="ECO:0000256" key="1">
    <source>
        <dbReference type="ARBA" id="ARBA00022801"/>
    </source>
</evidence>
<comment type="caution">
    <text evidence="3">The sequence shown here is derived from an EMBL/GenBank/DDBJ whole genome shotgun (WGS) entry which is preliminary data.</text>
</comment>
<dbReference type="GO" id="GO:0016787">
    <property type="term" value="F:hydrolase activity"/>
    <property type="evidence" value="ECO:0007669"/>
    <property type="project" value="UniProtKB-KW"/>
</dbReference>
<dbReference type="Gene3D" id="3.40.50.1240">
    <property type="entry name" value="Phosphoglycerate mutase-like"/>
    <property type="match status" value="1"/>
</dbReference>
<protein>
    <submittedName>
        <fullName evidence="3">Histidine phosphatase family protein</fullName>
    </submittedName>
</protein>
<evidence type="ECO:0000256" key="2">
    <source>
        <dbReference type="PIRSR" id="PIRSR613078-2"/>
    </source>
</evidence>
<dbReference type="AlphaFoldDB" id="A0A9X1HLQ1"/>
<accession>A0A9X1HLQ1</accession>
<gene>
    <name evidence="3" type="ORF">LDX50_00305</name>
</gene>
<feature type="binding site" evidence="2">
    <location>
        <position position="59"/>
    </location>
    <ligand>
        <name>substrate</name>
    </ligand>
</feature>
<evidence type="ECO:0000313" key="3">
    <source>
        <dbReference type="EMBL" id="MCA6073285.1"/>
    </source>
</evidence>
<dbReference type="PANTHER" id="PTHR20935">
    <property type="entry name" value="PHOSPHOGLYCERATE MUTASE-RELATED"/>
    <property type="match status" value="1"/>
</dbReference>
<dbReference type="InterPro" id="IPR029033">
    <property type="entry name" value="His_PPase_superfam"/>
</dbReference>
<dbReference type="SUPFAM" id="SSF53254">
    <property type="entry name" value="Phosphoglycerate mutase-like"/>
    <property type="match status" value="1"/>
</dbReference>
<dbReference type="InterPro" id="IPR013078">
    <property type="entry name" value="His_Pase_superF_clade-1"/>
</dbReference>
<dbReference type="SMART" id="SM00855">
    <property type="entry name" value="PGAM"/>
    <property type="match status" value="1"/>
</dbReference>
<reference evidence="3" key="1">
    <citation type="submission" date="2021-09" db="EMBL/GenBank/DDBJ databases">
        <title>Fulvivirga sp. isolated from coastal sediment.</title>
        <authorList>
            <person name="Yu H."/>
        </authorList>
    </citation>
    <scope>NUCLEOTIDE SEQUENCE</scope>
    <source>
        <strain evidence="3">1062</strain>
    </source>
</reference>
<keyword evidence="1" id="KW-0378">Hydrolase</keyword>
<name>A0A9X1HLQ1_9BACT</name>
<organism evidence="3 4">
    <name type="scientific">Fulvivirga sedimenti</name>
    <dbReference type="NCBI Taxonomy" id="2879465"/>
    <lineage>
        <taxon>Bacteria</taxon>
        <taxon>Pseudomonadati</taxon>
        <taxon>Bacteroidota</taxon>
        <taxon>Cytophagia</taxon>
        <taxon>Cytophagales</taxon>
        <taxon>Fulvivirgaceae</taxon>
        <taxon>Fulvivirga</taxon>
    </lineage>
</organism>
<keyword evidence="4" id="KW-1185">Reference proteome</keyword>
<dbReference type="CDD" id="cd07067">
    <property type="entry name" value="HP_PGM_like"/>
    <property type="match status" value="1"/>
</dbReference>
<dbReference type="RefSeq" id="WP_225696404.1">
    <property type="nucleotide sequence ID" value="NZ_JAIXNE010000001.1"/>
</dbReference>
<dbReference type="InterPro" id="IPR051021">
    <property type="entry name" value="Mito_Ser/Thr_phosphatase"/>
</dbReference>
<dbReference type="Pfam" id="PF00300">
    <property type="entry name" value="His_Phos_1"/>
    <property type="match status" value="1"/>
</dbReference>